<dbReference type="InterPro" id="IPR000477">
    <property type="entry name" value="RT_dom"/>
</dbReference>
<dbReference type="GO" id="GO:0003676">
    <property type="term" value="F:nucleic acid binding"/>
    <property type="evidence" value="ECO:0007669"/>
    <property type="project" value="InterPro"/>
</dbReference>
<dbReference type="PROSITE" id="PS50878">
    <property type="entry name" value="RT_POL"/>
    <property type="match status" value="1"/>
</dbReference>
<evidence type="ECO:0008006" key="5">
    <source>
        <dbReference type="Google" id="ProtNLM"/>
    </source>
</evidence>
<evidence type="ECO:0000259" key="1">
    <source>
        <dbReference type="PROSITE" id="PS50878"/>
    </source>
</evidence>
<dbReference type="InterPro" id="IPR012337">
    <property type="entry name" value="RNaseH-like_sf"/>
</dbReference>
<organism evidence="3 4">
    <name type="scientific">Daphnia magna</name>
    <dbReference type="NCBI Taxonomy" id="35525"/>
    <lineage>
        <taxon>Eukaryota</taxon>
        <taxon>Metazoa</taxon>
        <taxon>Ecdysozoa</taxon>
        <taxon>Arthropoda</taxon>
        <taxon>Crustacea</taxon>
        <taxon>Branchiopoda</taxon>
        <taxon>Diplostraca</taxon>
        <taxon>Cladocera</taxon>
        <taxon>Anomopoda</taxon>
        <taxon>Daphniidae</taxon>
        <taxon>Daphnia</taxon>
    </lineage>
</organism>
<evidence type="ECO:0000313" key="4">
    <source>
        <dbReference type="Proteomes" id="UP000076858"/>
    </source>
</evidence>
<dbReference type="CDD" id="cd09276">
    <property type="entry name" value="Rnase_HI_RT_non_LTR"/>
    <property type="match status" value="1"/>
</dbReference>
<dbReference type="Proteomes" id="UP000076858">
    <property type="component" value="Unassembled WGS sequence"/>
</dbReference>
<dbReference type="STRING" id="35525.A0A164Q1B2"/>
<proteinExistence type="predicted"/>
<sequence length="809" mass="91048">MKDGTTIEVGETASSTPKEKAELFVDLFGSAYPSQIPEDCRFQSVINSKMSDSCPNVLNEPITTEEIDKCLLKSKSRPVGIQLIHNSMLRNLSKRNKCHLRQLFNILLSSGHVPDQWKQSIVIPLQQKSQRPIHLPPNIAHVLPVQQAGFRRGSCTADHIIQLETDIKLSFTKRQSTVSVFLDLAKVYDTVWAQGLLFKSARLGITGPTLTWIKEFITGRGMCVRIGDQESQFKTIENGVLQRAVLTPILFNIMLSDFPSHQSPTKTLLYADDVTLYTTTRSPADAEITLQPALDKIYRWSRKWKFNFAPEKSSTIEQVTKHCQNLKKLFTIIANTKHGPPIQTILLLSKSLVRSKIDFGLIAYGNASKTNLEKINVVCKSIVRNILGSRKFTPTEMLYAESCLEAIAVRRGWLTSKYIINLGHKPNNPMYKKARKLYFYPDLYPARSSPCLATTMEKIKSLDLDTFSDITPLPSHHSYPPPSRPPECRTWWFPLSKKSAMECEARIVSTFNSLLAEQPGSTLCGYTDGSKSSNNITTCAAVFPAIDVIEAWTLRKDSSVFPAELQAINQALRFVYNMENSLHAVTIFIDSSPAIKVITSVDPAKNEAITDIRELIGSLKSSGTRTTLAWIPSHVGIEGKVLADKRATLESLNQSVLTLDNNLSPNEKLSIIRKSWAVDYLASLKKCQKRSIQTMSSLKPREWHRHKNRKIAICLHWLRAGHHYLNSFAQRINPENDPSCRLGCQAIENSQHVLLACPVNEHYHLEFRLFLAEKNLEANLDNLLGLNTSVSIQTQIRIRDLLAKFLAKT</sequence>
<dbReference type="Gene3D" id="3.30.420.10">
    <property type="entry name" value="Ribonuclease H-like superfamily/Ribonuclease H"/>
    <property type="match status" value="1"/>
</dbReference>
<gene>
    <name evidence="3" type="ORF">APZ42_028885</name>
</gene>
<name>A0A164Q1B2_9CRUS</name>
<dbReference type="InterPro" id="IPR002156">
    <property type="entry name" value="RNaseH_domain"/>
</dbReference>
<comment type="caution">
    <text evidence="3">The sequence shown here is derived from an EMBL/GenBank/DDBJ whole genome shotgun (WGS) entry which is preliminary data.</text>
</comment>
<dbReference type="EMBL" id="LRGB01002485">
    <property type="protein sequence ID" value="KZS07339.1"/>
    <property type="molecule type" value="Genomic_DNA"/>
</dbReference>
<feature type="domain" description="RNase H type-1" evidence="2">
    <location>
        <begin position="519"/>
        <end position="652"/>
    </location>
</feature>
<dbReference type="AlphaFoldDB" id="A0A164Q1B2"/>
<accession>A0A164Q1B2</accession>
<evidence type="ECO:0000313" key="3">
    <source>
        <dbReference type="EMBL" id="KZS07339.1"/>
    </source>
</evidence>
<evidence type="ECO:0000259" key="2">
    <source>
        <dbReference type="PROSITE" id="PS50879"/>
    </source>
</evidence>
<feature type="domain" description="Reverse transcriptase" evidence="1">
    <location>
        <begin position="73"/>
        <end position="334"/>
    </location>
</feature>
<dbReference type="Pfam" id="PF00078">
    <property type="entry name" value="RVT_1"/>
    <property type="match status" value="1"/>
</dbReference>
<dbReference type="OrthoDB" id="6378051at2759"/>
<dbReference type="GO" id="GO:0004523">
    <property type="term" value="F:RNA-DNA hybrid ribonuclease activity"/>
    <property type="evidence" value="ECO:0007669"/>
    <property type="project" value="InterPro"/>
</dbReference>
<dbReference type="PANTHER" id="PTHR33332">
    <property type="entry name" value="REVERSE TRANSCRIPTASE DOMAIN-CONTAINING PROTEIN"/>
    <property type="match status" value="1"/>
</dbReference>
<keyword evidence="4" id="KW-1185">Reference proteome</keyword>
<protein>
    <recommendedName>
        <fullName evidence="5">Pol-like protein</fullName>
    </recommendedName>
</protein>
<dbReference type="Pfam" id="PF00075">
    <property type="entry name" value="RNase_H"/>
    <property type="match status" value="1"/>
</dbReference>
<dbReference type="PROSITE" id="PS50879">
    <property type="entry name" value="RNASE_H_1"/>
    <property type="match status" value="1"/>
</dbReference>
<dbReference type="InterPro" id="IPR036397">
    <property type="entry name" value="RNaseH_sf"/>
</dbReference>
<reference evidence="3 4" key="1">
    <citation type="submission" date="2016-03" db="EMBL/GenBank/DDBJ databases">
        <title>EvidentialGene: Evidence-directed Construction of Genes on Genomes.</title>
        <authorList>
            <person name="Gilbert D.G."/>
            <person name="Choi J.-H."/>
            <person name="Mockaitis K."/>
            <person name="Colbourne J."/>
            <person name="Pfrender M."/>
        </authorList>
    </citation>
    <scope>NUCLEOTIDE SEQUENCE [LARGE SCALE GENOMIC DNA]</scope>
    <source>
        <strain evidence="3 4">Xinb3</strain>
        <tissue evidence="3">Complete organism</tissue>
    </source>
</reference>
<dbReference type="SUPFAM" id="SSF53098">
    <property type="entry name" value="Ribonuclease H-like"/>
    <property type="match status" value="1"/>
</dbReference>